<dbReference type="OrthoDB" id="185618at2759"/>
<organism evidence="1 2">
    <name type="scientific">Gossypium barbadense</name>
    <name type="common">Sea Island cotton</name>
    <name type="synonym">Hibiscus barbadensis</name>
    <dbReference type="NCBI Taxonomy" id="3634"/>
    <lineage>
        <taxon>Eukaryota</taxon>
        <taxon>Viridiplantae</taxon>
        <taxon>Streptophyta</taxon>
        <taxon>Embryophyta</taxon>
        <taxon>Tracheophyta</taxon>
        <taxon>Spermatophyta</taxon>
        <taxon>Magnoliopsida</taxon>
        <taxon>eudicotyledons</taxon>
        <taxon>Gunneridae</taxon>
        <taxon>Pentapetalae</taxon>
        <taxon>rosids</taxon>
        <taxon>malvids</taxon>
        <taxon>Malvales</taxon>
        <taxon>Malvaceae</taxon>
        <taxon>Malvoideae</taxon>
        <taxon>Gossypium</taxon>
    </lineage>
</organism>
<gene>
    <name evidence="1" type="ORF">ES319_A08G188900v1</name>
</gene>
<name>A0A5J5UTT2_GOSBA</name>
<proteinExistence type="predicted"/>
<dbReference type="Proteomes" id="UP000327439">
    <property type="component" value="Chromosome A08"/>
</dbReference>
<sequence>MKGKKRLSSSAAEINDSAFHNKRVIAGSPFDAEKDEPSQQKLTAKPALDLQRAEPSCQHVKALNTQFARSVMFHVSTTCAIRLICIYVVCISTFLLQLDTITTEESPNELWQDGVQDYLTHALNIMEKFSDVVNWLKGNAVTGDSLSAAESYKNGNKVVAEIKNSEAKYFQEKTGFTPISTTTSFSPGTTTPSFSSGTTTMSFSLCTTAKTFPLGTTSASPTADEAKKILHSVLLQASSQLVQLQV</sequence>
<evidence type="ECO:0000313" key="2">
    <source>
        <dbReference type="Proteomes" id="UP000327439"/>
    </source>
</evidence>
<keyword evidence="2" id="KW-1185">Reference proteome</keyword>
<evidence type="ECO:0000313" key="1">
    <source>
        <dbReference type="EMBL" id="KAB2070931.1"/>
    </source>
</evidence>
<accession>A0A5J5UTT2</accession>
<dbReference type="AlphaFoldDB" id="A0A5J5UTT2"/>
<dbReference type="EMBL" id="CM018209">
    <property type="protein sequence ID" value="KAB2070931.1"/>
    <property type="molecule type" value="Genomic_DNA"/>
</dbReference>
<reference evidence="2" key="1">
    <citation type="journal article" date="2020" name="Nat. Genet.">
        <title>Genomic diversifications of five Gossypium allopolyploid species and their impact on cotton improvement.</title>
        <authorList>
            <person name="Chen Z.J."/>
            <person name="Sreedasyam A."/>
            <person name="Ando A."/>
            <person name="Song Q."/>
            <person name="De Santiago L.M."/>
            <person name="Hulse-Kemp A.M."/>
            <person name="Ding M."/>
            <person name="Ye W."/>
            <person name="Kirkbride R.C."/>
            <person name="Jenkins J."/>
            <person name="Plott C."/>
            <person name="Lovell J."/>
            <person name="Lin Y.M."/>
            <person name="Vaughn R."/>
            <person name="Liu B."/>
            <person name="Simpson S."/>
            <person name="Scheffler B.E."/>
            <person name="Wen L."/>
            <person name="Saski C.A."/>
            <person name="Grover C.E."/>
            <person name="Hu G."/>
            <person name="Conover J.L."/>
            <person name="Carlson J.W."/>
            <person name="Shu S."/>
            <person name="Boston L.B."/>
            <person name="Williams M."/>
            <person name="Peterson D.G."/>
            <person name="McGee K."/>
            <person name="Jones D.C."/>
            <person name="Wendel J.F."/>
            <person name="Stelly D.M."/>
            <person name="Grimwood J."/>
            <person name="Schmutz J."/>
        </authorList>
    </citation>
    <scope>NUCLEOTIDE SEQUENCE [LARGE SCALE GENOMIC DNA]</scope>
    <source>
        <strain evidence="2">cv. 3-79</strain>
    </source>
</reference>
<protein>
    <submittedName>
        <fullName evidence="1">Uncharacterized protein</fullName>
    </submittedName>
</protein>